<proteinExistence type="predicted"/>
<evidence type="ECO:0000313" key="2">
    <source>
        <dbReference type="Proteomes" id="UP001290861"/>
    </source>
</evidence>
<dbReference type="SUPFAM" id="SSF110296">
    <property type="entry name" value="Oligoxyloglucan reducing end-specific cellobiohydrolase"/>
    <property type="match status" value="1"/>
</dbReference>
<gene>
    <name evidence="1" type="ORF">P9H32_05805</name>
</gene>
<dbReference type="Proteomes" id="UP001290861">
    <property type="component" value="Unassembled WGS sequence"/>
</dbReference>
<dbReference type="SUPFAM" id="SSF50939">
    <property type="entry name" value="Sialidases"/>
    <property type="match status" value="1"/>
</dbReference>
<accession>A0ABU5MVA4</accession>
<dbReference type="EMBL" id="JARVCO010000007">
    <property type="protein sequence ID" value="MDZ8118139.1"/>
    <property type="molecule type" value="Genomic_DNA"/>
</dbReference>
<dbReference type="RefSeq" id="WP_322607938.1">
    <property type="nucleotide sequence ID" value="NZ_JARVCO010000007.1"/>
</dbReference>
<sequence>MKGGVDSLKFRRVFLLGLVGLMFPAFSAVPRAERWRWSNPAPHGNNILDMTAEVQVGDGGAIHVLQPDGRWAPVNTGRDEYLRSTAVLDGRILVTGESGLILWSDDGSDFQTSELSPDDSADWFEGVCASGTRAVAVGDYGAVYTSLDGMQWTASDSGTDEWLRGVAFGGNAFVAVGENGTVLKSNTAAGTWNSQTGGTAEHLNRVRYLEDSSGGTFYAVGNSGVLLQSPDGAVWTALDSGTTNDLYDIALNNSGLLVVGDQEVLLSSNGGSSWVDQTALSTNGAPDWTYLSAYGKGNAWRAGGRTGLLVEGGVSQGETSTAWTLSPSSSSHAWIWDMTVCRGLRVAVGDLANIQTSLDGILWTSEAVPLPATNTVLLGVGGTSNLLVAVGNEGNLLVSEAGPIEVAVTNDAGTVTNMAVEGFGVVWSNLPAFTAESLQGVDAAEGLFLVCGGSGELYSSADGTNWTLRATPVSSFLSGIAIGPASCVAVGAGGTLLKGSADGTVWTAVSSGTSDWIYRVRWLEDRFVALGENGLIMTSPDGQDWTSRSSGTSKWLTDVTYLNGRWYVSGYQGTLLTSTDPAAWSPVYVPTGKSLFAAQAYGGQLILAGVEGVILRNQVEAETTPVEILDYSYSATADTNGVQSVYEVVLFGGQPDQLFTFNSCTNLADAGWTNLNGTLELYDASGTLYAIRSRDASNAPPVEFYTTELIP</sequence>
<name>A0ABU5MVA4_9BACT</name>
<comment type="caution">
    <text evidence="1">The sequence shown here is derived from an EMBL/GenBank/DDBJ whole genome shotgun (WGS) entry which is preliminary data.</text>
</comment>
<protein>
    <recommendedName>
        <fullName evidence="3">Photosynthesis system II assembly factor Ycf48/Hcf136-like domain-containing protein</fullName>
    </recommendedName>
</protein>
<evidence type="ECO:0000313" key="1">
    <source>
        <dbReference type="EMBL" id="MDZ8118139.1"/>
    </source>
</evidence>
<reference evidence="1 2" key="1">
    <citation type="journal article" date="2024" name="Appl. Environ. Microbiol.">
        <title>Pontiella agarivorans sp. nov., a novel marine anaerobic bacterium capable of degrading macroalgal polysaccharides and fixing nitrogen.</title>
        <authorList>
            <person name="Liu N."/>
            <person name="Kivenson V."/>
            <person name="Peng X."/>
            <person name="Cui Z."/>
            <person name="Lankiewicz T.S."/>
            <person name="Gosselin K.M."/>
            <person name="English C.J."/>
            <person name="Blair E.M."/>
            <person name="O'Malley M.A."/>
            <person name="Valentine D.L."/>
        </authorList>
    </citation>
    <scope>NUCLEOTIDE SEQUENCE [LARGE SCALE GENOMIC DNA]</scope>
    <source>
        <strain evidence="1 2">NLcol2</strain>
    </source>
</reference>
<dbReference type="InterPro" id="IPR036278">
    <property type="entry name" value="Sialidase_sf"/>
</dbReference>
<evidence type="ECO:0008006" key="3">
    <source>
        <dbReference type="Google" id="ProtNLM"/>
    </source>
</evidence>
<organism evidence="1 2">
    <name type="scientific">Pontiella agarivorans</name>
    <dbReference type="NCBI Taxonomy" id="3038953"/>
    <lineage>
        <taxon>Bacteria</taxon>
        <taxon>Pseudomonadati</taxon>
        <taxon>Kiritimatiellota</taxon>
        <taxon>Kiritimatiellia</taxon>
        <taxon>Kiritimatiellales</taxon>
        <taxon>Pontiellaceae</taxon>
        <taxon>Pontiella</taxon>
    </lineage>
</organism>
<keyword evidence="2" id="KW-1185">Reference proteome</keyword>